<dbReference type="InterPro" id="IPR036514">
    <property type="entry name" value="SGNH_hydro_sf"/>
</dbReference>
<dbReference type="SUPFAM" id="SSF52266">
    <property type="entry name" value="SGNH hydrolase"/>
    <property type="match status" value="1"/>
</dbReference>
<dbReference type="Pfam" id="PF13472">
    <property type="entry name" value="Lipase_GDSL_2"/>
    <property type="match status" value="1"/>
</dbReference>
<evidence type="ECO:0000313" key="3">
    <source>
        <dbReference type="EMBL" id="NYJ33434.1"/>
    </source>
</evidence>
<dbReference type="PANTHER" id="PTHR43784">
    <property type="entry name" value="GDSL-LIKE LIPASE/ACYLHYDROLASE, PUTATIVE (AFU_ORTHOLOGUE AFUA_2G00820)-RELATED"/>
    <property type="match status" value="1"/>
</dbReference>
<evidence type="ECO:0000313" key="4">
    <source>
        <dbReference type="Proteomes" id="UP000572051"/>
    </source>
</evidence>
<accession>A0A7Z0EJX2</accession>
<organism evidence="3 4">
    <name type="scientific">Nocardiopsis aegyptia</name>
    <dbReference type="NCBI Taxonomy" id="220378"/>
    <lineage>
        <taxon>Bacteria</taxon>
        <taxon>Bacillati</taxon>
        <taxon>Actinomycetota</taxon>
        <taxon>Actinomycetes</taxon>
        <taxon>Streptosporangiales</taxon>
        <taxon>Nocardiopsidaceae</taxon>
        <taxon>Nocardiopsis</taxon>
    </lineage>
</organism>
<dbReference type="AlphaFoldDB" id="A0A7Z0EJX2"/>
<reference evidence="3 4" key="1">
    <citation type="submission" date="2020-07" db="EMBL/GenBank/DDBJ databases">
        <title>Sequencing the genomes of 1000 actinobacteria strains.</title>
        <authorList>
            <person name="Klenk H.-P."/>
        </authorList>
    </citation>
    <scope>NUCLEOTIDE SEQUENCE [LARGE SCALE GENOMIC DNA]</scope>
    <source>
        <strain evidence="3 4">DSM 44442</strain>
    </source>
</reference>
<gene>
    <name evidence="3" type="ORF">HNR10_001315</name>
</gene>
<evidence type="ECO:0000256" key="1">
    <source>
        <dbReference type="SAM" id="Phobius"/>
    </source>
</evidence>
<keyword evidence="1" id="KW-1133">Transmembrane helix</keyword>
<keyword evidence="1" id="KW-0812">Transmembrane</keyword>
<dbReference type="EMBL" id="JACCFS010000001">
    <property type="protein sequence ID" value="NYJ33434.1"/>
    <property type="molecule type" value="Genomic_DNA"/>
</dbReference>
<keyword evidence="1" id="KW-0472">Membrane</keyword>
<keyword evidence="4" id="KW-1185">Reference proteome</keyword>
<evidence type="ECO:0000259" key="2">
    <source>
        <dbReference type="Pfam" id="PF13472"/>
    </source>
</evidence>
<proteinExistence type="predicted"/>
<dbReference type="PANTHER" id="PTHR43784:SF2">
    <property type="entry name" value="GDSL-LIKE LIPASE_ACYLHYDROLASE, PUTATIVE (AFU_ORTHOLOGUE AFUA_2G00820)-RELATED"/>
    <property type="match status" value="1"/>
</dbReference>
<feature type="domain" description="SGNH hydrolase-type esterase" evidence="2">
    <location>
        <begin position="425"/>
        <end position="622"/>
    </location>
</feature>
<protein>
    <submittedName>
        <fullName evidence="3">Lysophospholipase L1-like esterase</fullName>
    </submittedName>
</protein>
<feature type="transmembrane region" description="Helical" evidence="1">
    <location>
        <begin position="21"/>
        <end position="44"/>
    </location>
</feature>
<dbReference type="Gene3D" id="3.40.50.1110">
    <property type="entry name" value="SGNH hydrolase"/>
    <property type="match status" value="1"/>
</dbReference>
<dbReference type="InterPro" id="IPR013830">
    <property type="entry name" value="SGNH_hydro"/>
</dbReference>
<sequence length="636" mass="66434">MVFRSGKHRSGRTRRGRAPRTYLLRGAAALTMLVVLVVVVNGTVSRDVGARSQTEPPPGGAPKAFSTFIDRAGISPDGAAASADLDGSGNSLSARTLAEAGWVPGGDVVLLGTPFRLPAYSRGRPDHLLADGQPVVLEDTRVHSVGFLVTGSRIGGGGDDVLGTGTIVYADGTEQDYTLSVPHWTEGPAGDAALTLPYANSSSAIENGPTGPVRLYARSVPVDPVREVDHVVLPQVAEESARMHVFSVGGRSAGEDWTGTWARATSGYMEVGPWEDQTLRLAVRSTTGGHRVRIRLDNTFADRPVRVGAASLGLRGEGAATLGSALPLAFGGSSETVIPAGGQVFSDPVEILLPPHTDVLISLHLPDRVTAAPVHYASVDTNFTSAPGTGDQTLDPTGEPFTGRVDQWPFLAGVEVLDGPGAVVALGDSITDGTRSTRDAHARWPDVLSTRLAAQPGVPNMGVLNMGVAGNHVVTDGYPGAGVSTYANGVAMTHRAQRDVFTREGVGTLVVFAGINDLRWGTDPRDVIAGLEAIADTADEHGVRVFVATLGPCGGEARCTAEVEQARQLVNAHLRGQADDPDSSFAGVWDFDAVLRDPQNPSRLLPDYDSGDHLHPGDAGLRALAESVDLHQLVGV</sequence>
<comment type="caution">
    <text evidence="3">The sequence shown here is derived from an EMBL/GenBank/DDBJ whole genome shotgun (WGS) entry which is preliminary data.</text>
</comment>
<dbReference type="Proteomes" id="UP000572051">
    <property type="component" value="Unassembled WGS sequence"/>
</dbReference>
<dbReference type="InterPro" id="IPR053140">
    <property type="entry name" value="GDSL_Rv0518-like"/>
</dbReference>
<name>A0A7Z0EJX2_9ACTN</name>